<organism evidence="2 3">
    <name type="scientific">Christiangramia fulva</name>
    <dbReference type="NCBI Taxonomy" id="2126553"/>
    <lineage>
        <taxon>Bacteria</taxon>
        <taxon>Pseudomonadati</taxon>
        <taxon>Bacteroidota</taxon>
        <taxon>Flavobacteriia</taxon>
        <taxon>Flavobacteriales</taxon>
        <taxon>Flavobacteriaceae</taxon>
        <taxon>Christiangramia</taxon>
    </lineage>
</organism>
<evidence type="ECO:0000313" key="2">
    <source>
        <dbReference type="EMBL" id="AVR44049.1"/>
    </source>
</evidence>
<reference evidence="3" key="1">
    <citation type="submission" date="2018-03" db="EMBL/GenBank/DDBJ databases">
        <title>Gramella fulva sp. nov., isolated from a dry surface of tidal flat.</title>
        <authorList>
            <person name="Hwang S.H."/>
            <person name="Hwang W.M."/>
            <person name="Kang K."/>
            <person name="Ahn T.-Y."/>
        </authorList>
    </citation>
    <scope>NUCLEOTIDE SEQUENCE [LARGE SCALE GENOMIC DNA]</scope>
    <source>
        <strain evidence="3">SH35</strain>
    </source>
</reference>
<dbReference type="RefSeq" id="WP_107010833.1">
    <property type="nucleotide sequence ID" value="NZ_CP028136.1"/>
</dbReference>
<dbReference type="KEGG" id="grs:C7S20_01540"/>
<dbReference type="OrthoDB" id="1429961at2"/>
<gene>
    <name evidence="2" type="ORF">C7S20_01540</name>
</gene>
<dbReference type="EMBL" id="CP028136">
    <property type="protein sequence ID" value="AVR44049.1"/>
    <property type="molecule type" value="Genomic_DNA"/>
</dbReference>
<proteinExistence type="predicted"/>
<evidence type="ECO:0000256" key="1">
    <source>
        <dbReference type="SAM" id="MobiDB-lite"/>
    </source>
</evidence>
<feature type="region of interest" description="Disordered" evidence="1">
    <location>
        <begin position="20"/>
        <end position="54"/>
    </location>
</feature>
<dbReference type="Proteomes" id="UP000241507">
    <property type="component" value="Chromosome"/>
</dbReference>
<keyword evidence="3" id="KW-1185">Reference proteome</keyword>
<sequence>MKRVIIIAVLLLCQFSCRDSGQDKSEASSQNAPKTYQEENTEPTGNSNIEDTSVTARKTGIDAEKYSDENREISAGNIAGKYIRKDHNEDINCSCYCLEIVLSGTSELCLADKDLYINARFQQNGNKINVYYDGKASKTTNTEIPWEKFDKTVKIAEITTEPDGGLKLDWKGFSIDNKIAVDYALYGKKTLEGTYKKL</sequence>
<feature type="compositionally biased region" description="Polar residues" evidence="1">
    <location>
        <begin position="42"/>
        <end position="54"/>
    </location>
</feature>
<accession>A0A2R3Z1B7</accession>
<protein>
    <submittedName>
        <fullName evidence="2">Uncharacterized protein</fullName>
    </submittedName>
</protein>
<dbReference type="AlphaFoldDB" id="A0A2R3Z1B7"/>
<evidence type="ECO:0000313" key="3">
    <source>
        <dbReference type="Proteomes" id="UP000241507"/>
    </source>
</evidence>
<name>A0A2R3Z1B7_9FLAO</name>